<proteinExistence type="predicted"/>
<evidence type="ECO:0008006" key="4">
    <source>
        <dbReference type="Google" id="ProtNLM"/>
    </source>
</evidence>
<keyword evidence="1" id="KW-0812">Transmembrane</keyword>
<reference evidence="2 3" key="1">
    <citation type="submission" date="2023-07" db="EMBL/GenBank/DDBJ databases">
        <title>Sequencing the genomes of 1000 actinobacteria strains.</title>
        <authorList>
            <person name="Klenk H.-P."/>
        </authorList>
    </citation>
    <scope>NUCLEOTIDE SEQUENCE [LARGE SCALE GENOMIC DNA]</scope>
    <source>
        <strain evidence="2 3">DSM 44709</strain>
    </source>
</reference>
<feature type="transmembrane region" description="Helical" evidence="1">
    <location>
        <begin position="22"/>
        <end position="42"/>
    </location>
</feature>
<feature type="transmembrane region" description="Helical" evidence="1">
    <location>
        <begin position="97"/>
        <end position="115"/>
    </location>
</feature>
<gene>
    <name evidence="2" type="ORF">J2S42_006995</name>
</gene>
<evidence type="ECO:0000313" key="3">
    <source>
        <dbReference type="Proteomes" id="UP001240236"/>
    </source>
</evidence>
<accession>A0AAE3W668</accession>
<dbReference type="EMBL" id="JAUSUZ010000001">
    <property type="protein sequence ID" value="MDQ0370326.1"/>
    <property type="molecule type" value="Genomic_DNA"/>
</dbReference>
<feature type="transmembrane region" description="Helical" evidence="1">
    <location>
        <begin position="121"/>
        <end position="144"/>
    </location>
</feature>
<dbReference type="Proteomes" id="UP001240236">
    <property type="component" value="Unassembled WGS sequence"/>
</dbReference>
<dbReference type="AlphaFoldDB" id="A0AAE3W668"/>
<evidence type="ECO:0000313" key="2">
    <source>
        <dbReference type="EMBL" id="MDQ0370326.1"/>
    </source>
</evidence>
<organism evidence="2 3">
    <name type="scientific">Catenuloplanes indicus</name>
    <dbReference type="NCBI Taxonomy" id="137267"/>
    <lineage>
        <taxon>Bacteria</taxon>
        <taxon>Bacillati</taxon>
        <taxon>Actinomycetota</taxon>
        <taxon>Actinomycetes</taxon>
        <taxon>Micromonosporales</taxon>
        <taxon>Micromonosporaceae</taxon>
        <taxon>Catenuloplanes</taxon>
    </lineage>
</organism>
<protein>
    <recommendedName>
        <fullName evidence="4">DUF2178 domain-containing protein</fullName>
    </recommendedName>
</protein>
<sequence>MSKILYITGSRESVMTLEERRAWIRLVVAVLAYAAYAVVVAARAAGGPLTDVPYGGVLLLSVGGAIAASVLAETFLGGRSREIDVRDREIGRFGDHTAQSFVVIGAVAGMLMAIAGWDHFWIANVIYLCFVLSAVLGGVTKVILYRTGMPW</sequence>
<comment type="caution">
    <text evidence="2">The sequence shown here is derived from an EMBL/GenBank/DDBJ whole genome shotgun (WGS) entry which is preliminary data.</text>
</comment>
<dbReference type="RefSeq" id="WP_307246209.1">
    <property type="nucleotide sequence ID" value="NZ_JAUSUZ010000001.1"/>
</dbReference>
<keyword evidence="1" id="KW-0472">Membrane</keyword>
<keyword evidence="3" id="KW-1185">Reference proteome</keyword>
<name>A0AAE3W668_9ACTN</name>
<keyword evidence="1" id="KW-1133">Transmembrane helix</keyword>
<evidence type="ECO:0000256" key="1">
    <source>
        <dbReference type="SAM" id="Phobius"/>
    </source>
</evidence>
<feature type="transmembrane region" description="Helical" evidence="1">
    <location>
        <begin position="54"/>
        <end position="76"/>
    </location>
</feature>